<evidence type="ECO:0000256" key="12">
    <source>
        <dbReference type="ARBA" id="ARBA00081411"/>
    </source>
</evidence>
<dbReference type="InterPro" id="IPR029149">
    <property type="entry name" value="Creatin/AminoP/Spt16_N"/>
</dbReference>
<evidence type="ECO:0000256" key="3">
    <source>
        <dbReference type="ARBA" id="ARBA00008766"/>
    </source>
</evidence>
<dbReference type="GO" id="GO:0070006">
    <property type="term" value="F:metalloaminopeptidase activity"/>
    <property type="evidence" value="ECO:0007669"/>
    <property type="project" value="InterPro"/>
</dbReference>
<comment type="cofactor">
    <cofactor evidence="2">
        <name>Mn(2+)</name>
        <dbReference type="ChEBI" id="CHEBI:29035"/>
    </cofactor>
</comment>
<keyword evidence="15" id="KW-0031">Aminopeptidase</keyword>
<evidence type="ECO:0000256" key="9">
    <source>
        <dbReference type="ARBA" id="ARBA00023211"/>
    </source>
</evidence>
<protein>
    <recommendedName>
        <fullName evidence="10">Xaa-Pro aminopeptidase</fullName>
        <ecNumber evidence="4">3.4.11.9</ecNumber>
    </recommendedName>
    <alternativeName>
        <fullName evidence="11">Aminopeptidase P II</fullName>
    </alternativeName>
    <alternativeName>
        <fullName evidence="12">X-Pro aminopeptidase</fullName>
    </alternativeName>
</protein>
<evidence type="ECO:0000256" key="7">
    <source>
        <dbReference type="ARBA" id="ARBA00022801"/>
    </source>
</evidence>
<dbReference type="NCBIfam" id="NF008131">
    <property type="entry name" value="PRK10879.1"/>
    <property type="match status" value="1"/>
</dbReference>
<dbReference type="Pfam" id="PF05195">
    <property type="entry name" value="AMP_N"/>
    <property type="match status" value="1"/>
</dbReference>
<comment type="caution">
    <text evidence="15">The sequence shown here is derived from an EMBL/GenBank/DDBJ whole genome shotgun (WGS) entry which is preliminary data.</text>
</comment>
<dbReference type="SUPFAM" id="SSF53092">
    <property type="entry name" value="Creatinase/prolidase N-terminal domain"/>
    <property type="match status" value="1"/>
</dbReference>
<evidence type="ECO:0000256" key="1">
    <source>
        <dbReference type="ARBA" id="ARBA00001424"/>
    </source>
</evidence>
<evidence type="ECO:0000256" key="8">
    <source>
        <dbReference type="ARBA" id="ARBA00023049"/>
    </source>
</evidence>
<dbReference type="FunFam" id="3.90.230.10:FF:000002">
    <property type="entry name" value="Xaa-Pro aminopeptidase 3"/>
    <property type="match status" value="1"/>
</dbReference>
<evidence type="ECO:0000313" key="15">
    <source>
        <dbReference type="EMBL" id="MCS3904014.1"/>
    </source>
</evidence>
<dbReference type="SUPFAM" id="SSF55920">
    <property type="entry name" value="Creatinase/aminopeptidase"/>
    <property type="match status" value="1"/>
</dbReference>
<keyword evidence="6 13" id="KW-0479">Metal-binding</keyword>
<name>A0AAE3L1H0_9GAMM</name>
<evidence type="ECO:0000256" key="11">
    <source>
        <dbReference type="ARBA" id="ARBA00075356"/>
    </source>
</evidence>
<dbReference type="EMBL" id="JANUCT010000014">
    <property type="protein sequence ID" value="MCS3904014.1"/>
    <property type="molecule type" value="Genomic_DNA"/>
</dbReference>
<dbReference type="GO" id="GO:0006508">
    <property type="term" value="P:proteolysis"/>
    <property type="evidence" value="ECO:0007669"/>
    <property type="project" value="UniProtKB-KW"/>
</dbReference>
<dbReference type="RefSeq" id="WP_259056026.1">
    <property type="nucleotide sequence ID" value="NZ_JANUCT010000014.1"/>
</dbReference>
<comment type="similarity">
    <text evidence="3 13">Belongs to the peptidase M24B family.</text>
</comment>
<evidence type="ECO:0000256" key="5">
    <source>
        <dbReference type="ARBA" id="ARBA00022670"/>
    </source>
</evidence>
<dbReference type="CDD" id="cd01087">
    <property type="entry name" value="Prolidase"/>
    <property type="match status" value="1"/>
</dbReference>
<evidence type="ECO:0000256" key="10">
    <source>
        <dbReference type="ARBA" id="ARBA00069363"/>
    </source>
</evidence>
<dbReference type="EC" id="3.4.11.9" evidence="4"/>
<dbReference type="PROSITE" id="PS00491">
    <property type="entry name" value="PROLINE_PEPTIDASE"/>
    <property type="match status" value="1"/>
</dbReference>
<evidence type="ECO:0000256" key="4">
    <source>
        <dbReference type="ARBA" id="ARBA00012574"/>
    </source>
</evidence>
<evidence type="ECO:0000256" key="2">
    <source>
        <dbReference type="ARBA" id="ARBA00001936"/>
    </source>
</evidence>
<dbReference type="AlphaFoldDB" id="A0AAE3L1H0"/>
<evidence type="ECO:0000313" key="16">
    <source>
        <dbReference type="Proteomes" id="UP001204445"/>
    </source>
</evidence>
<dbReference type="GO" id="GO:0005829">
    <property type="term" value="C:cytosol"/>
    <property type="evidence" value="ECO:0007669"/>
    <property type="project" value="TreeGrafter"/>
</dbReference>
<keyword evidence="9" id="KW-0464">Manganese</keyword>
<dbReference type="PANTHER" id="PTHR43226">
    <property type="entry name" value="XAA-PRO AMINOPEPTIDASE 3"/>
    <property type="match status" value="1"/>
</dbReference>
<feature type="domain" description="Aminopeptidase P N-terminal" evidence="14">
    <location>
        <begin position="3"/>
        <end position="137"/>
    </location>
</feature>
<proteinExistence type="inferred from homology"/>
<dbReference type="PANTHER" id="PTHR43226:SF4">
    <property type="entry name" value="XAA-PRO AMINOPEPTIDASE 3"/>
    <property type="match status" value="1"/>
</dbReference>
<dbReference type="InterPro" id="IPR036005">
    <property type="entry name" value="Creatinase/aminopeptidase-like"/>
</dbReference>
<dbReference type="InterPro" id="IPR001131">
    <property type="entry name" value="Peptidase_M24B_aminopep-P_CS"/>
</dbReference>
<keyword evidence="16" id="KW-1185">Reference proteome</keyword>
<gene>
    <name evidence="15" type="ORF">J2T55_002046</name>
</gene>
<dbReference type="InterPro" id="IPR052433">
    <property type="entry name" value="X-Pro_dipept-like"/>
</dbReference>
<evidence type="ECO:0000256" key="13">
    <source>
        <dbReference type="RuleBase" id="RU000590"/>
    </source>
</evidence>
<sequence>MNSDQKEYQRRRKRLMDLMNTGAIAILPSAPVRVRNRDVEYPYRPDSDFYYLTGFPEPEAVAVLIPDRPQGEYVLFCRERDPQREQWDGYRAGLEGACEIYGADDAFPFDDLDDILPGLLENRERIFYTMGMDAAFDQRVVKWLNLVRERVRTGVTAPAEFVSLQHYLHEMRLYKSAAEIKLMRQAASISAGAHERAMRACQPGMTEYQLEAELTHEFMRHGARAPAYPSIVGGGANGCILHYIENSATLADGDLVLIDAGCEYGCYASDITRTFPINGHYSDAQREVYNIVLEAQAAAIKKVKPGNHWNDPHEAAVKVLTKGLVELGILEGKVTELVKQQAYSPYYMHRTGHWLGMDVHDVGDYKVDSQWRLLEPGMVMTVEPGLYLKADIPGLPRRWHNIGIRIEDDVLVTKDGHEVITAAAPKDPDAIESLMAAAQAA</sequence>
<dbReference type="InterPro" id="IPR000994">
    <property type="entry name" value="Pept_M24"/>
</dbReference>
<accession>A0AAE3L1H0</accession>
<organism evidence="15 16">
    <name type="scientific">Methylohalomonas lacus</name>
    <dbReference type="NCBI Taxonomy" id="398773"/>
    <lineage>
        <taxon>Bacteria</taxon>
        <taxon>Pseudomonadati</taxon>
        <taxon>Pseudomonadota</taxon>
        <taxon>Gammaproteobacteria</taxon>
        <taxon>Methylohalomonadales</taxon>
        <taxon>Methylohalomonadaceae</taxon>
        <taxon>Methylohalomonas</taxon>
    </lineage>
</organism>
<comment type="catalytic activity">
    <reaction evidence="1">
        <text>Release of any N-terminal amino acid, including proline, that is linked to proline, even from a dipeptide or tripeptide.</text>
        <dbReference type="EC" id="3.4.11.9"/>
    </reaction>
</comment>
<dbReference type="GO" id="GO:0030145">
    <property type="term" value="F:manganese ion binding"/>
    <property type="evidence" value="ECO:0007669"/>
    <property type="project" value="InterPro"/>
</dbReference>
<dbReference type="Gene3D" id="3.90.230.10">
    <property type="entry name" value="Creatinase/methionine aminopeptidase superfamily"/>
    <property type="match status" value="1"/>
</dbReference>
<keyword evidence="7 15" id="KW-0378">Hydrolase</keyword>
<evidence type="ECO:0000256" key="6">
    <source>
        <dbReference type="ARBA" id="ARBA00022723"/>
    </source>
</evidence>
<dbReference type="Gene3D" id="3.40.350.10">
    <property type="entry name" value="Creatinase/prolidase N-terminal domain"/>
    <property type="match status" value="1"/>
</dbReference>
<dbReference type="InterPro" id="IPR007865">
    <property type="entry name" value="Aminopep_P_N"/>
</dbReference>
<keyword evidence="8" id="KW-0482">Metalloprotease</keyword>
<keyword evidence="5" id="KW-0645">Protease</keyword>
<dbReference type="Pfam" id="PF00557">
    <property type="entry name" value="Peptidase_M24"/>
    <property type="match status" value="1"/>
</dbReference>
<dbReference type="Proteomes" id="UP001204445">
    <property type="component" value="Unassembled WGS sequence"/>
</dbReference>
<reference evidence="15" key="1">
    <citation type="submission" date="2022-08" db="EMBL/GenBank/DDBJ databases">
        <title>Genomic Encyclopedia of Type Strains, Phase III (KMG-III): the genomes of soil and plant-associated and newly described type strains.</title>
        <authorList>
            <person name="Whitman W."/>
        </authorList>
    </citation>
    <scope>NUCLEOTIDE SEQUENCE</scope>
    <source>
        <strain evidence="15">HMT 1</strain>
    </source>
</reference>
<evidence type="ECO:0000259" key="14">
    <source>
        <dbReference type="SMART" id="SM01011"/>
    </source>
</evidence>
<dbReference type="SMART" id="SM01011">
    <property type="entry name" value="AMP_N"/>
    <property type="match status" value="1"/>
</dbReference>